<evidence type="ECO:0000256" key="1">
    <source>
        <dbReference type="SAM" id="MobiDB-lite"/>
    </source>
</evidence>
<organism evidence="2 3">
    <name type="scientific">Dioscorea zingiberensis</name>
    <dbReference type="NCBI Taxonomy" id="325984"/>
    <lineage>
        <taxon>Eukaryota</taxon>
        <taxon>Viridiplantae</taxon>
        <taxon>Streptophyta</taxon>
        <taxon>Embryophyta</taxon>
        <taxon>Tracheophyta</taxon>
        <taxon>Spermatophyta</taxon>
        <taxon>Magnoliopsida</taxon>
        <taxon>Liliopsida</taxon>
        <taxon>Dioscoreales</taxon>
        <taxon>Dioscoreaceae</taxon>
        <taxon>Dioscorea</taxon>
    </lineage>
</organism>
<name>A0A9D5HAK6_9LILI</name>
<feature type="region of interest" description="Disordered" evidence="1">
    <location>
        <begin position="182"/>
        <end position="203"/>
    </location>
</feature>
<comment type="caution">
    <text evidence="2">The sequence shown here is derived from an EMBL/GenBank/DDBJ whole genome shotgun (WGS) entry which is preliminary data.</text>
</comment>
<keyword evidence="3" id="KW-1185">Reference proteome</keyword>
<dbReference type="Proteomes" id="UP001085076">
    <property type="component" value="Miscellaneous, Linkage group lg06"/>
</dbReference>
<evidence type="ECO:0000313" key="3">
    <source>
        <dbReference type="Proteomes" id="UP001085076"/>
    </source>
</evidence>
<feature type="region of interest" description="Disordered" evidence="1">
    <location>
        <begin position="56"/>
        <end position="95"/>
    </location>
</feature>
<reference evidence="2" key="2">
    <citation type="journal article" date="2022" name="Hortic Res">
        <title>The genome of Dioscorea zingiberensis sheds light on the biosynthesis, origin and evolution of the medicinally important diosgenin saponins.</title>
        <authorList>
            <person name="Li Y."/>
            <person name="Tan C."/>
            <person name="Li Z."/>
            <person name="Guo J."/>
            <person name="Li S."/>
            <person name="Chen X."/>
            <person name="Wang C."/>
            <person name="Dai X."/>
            <person name="Yang H."/>
            <person name="Song W."/>
            <person name="Hou L."/>
            <person name="Xu J."/>
            <person name="Tong Z."/>
            <person name="Xu A."/>
            <person name="Yuan X."/>
            <person name="Wang W."/>
            <person name="Yang Q."/>
            <person name="Chen L."/>
            <person name="Sun Z."/>
            <person name="Wang K."/>
            <person name="Pan B."/>
            <person name="Chen J."/>
            <person name="Bao Y."/>
            <person name="Liu F."/>
            <person name="Qi X."/>
            <person name="Gang D.R."/>
            <person name="Wen J."/>
            <person name="Li J."/>
        </authorList>
    </citation>
    <scope>NUCLEOTIDE SEQUENCE</scope>
    <source>
        <strain evidence="2">Dzin_1.0</strain>
    </source>
</reference>
<feature type="region of interest" description="Disordered" evidence="1">
    <location>
        <begin position="1"/>
        <end position="22"/>
    </location>
</feature>
<dbReference type="OrthoDB" id="681975at2759"/>
<accession>A0A9D5HAK6</accession>
<evidence type="ECO:0000313" key="2">
    <source>
        <dbReference type="EMBL" id="KAJ0969601.1"/>
    </source>
</evidence>
<gene>
    <name evidence="2" type="ORF">J5N97_022478</name>
</gene>
<protein>
    <submittedName>
        <fullName evidence="2">Uncharacterized protein</fullName>
    </submittedName>
</protein>
<dbReference type="EMBL" id="JAGGNH010000006">
    <property type="protein sequence ID" value="KAJ0969601.1"/>
    <property type="molecule type" value="Genomic_DNA"/>
</dbReference>
<reference evidence="2" key="1">
    <citation type="submission" date="2021-03" db="EMBL/GenBank/DDBJ databases">
        <authorList>
            <person name="Li Z."/>
            <person name="Yang C."/>
        </authorList>
    </citation>
    <scope>NUCLEOTIDE SEQUENCE</scope>
    <source>
        <strain evidence="2">Dzin_1.0</strain>
        <tissue evidence="2">Leaf</tissue>
    </source>
</reference>
<dbReference type="AlphaFoldDB" id="A0A9D5HAK6"/>
<proteinExistence type="predicted"/>
<sequence length="255" mass="27825">MWESGGSRPSIKTLKGLPHRRTSCRPAEEACGGGCRAAALAGGRPAVLARRQQRLAGLAGRRRQGRQASGGAGSQGARAELGRGRRLHSSQEVEPAWAAQDGARLMRGRLSRCSPVSTEEKRKKGAVSRLLVGEEAVHLRGAAVGEEVARVLSDRGSWRRRRARPSRSGRRELGAVSGLLAGSGRTRKRGRGPTINTKLAKKKAQRKEIDIQFPPPYYKPCGKHAKLFKAEVTVCIRQHAPLRITKWKDISEDRV</sequence>